<dbReference type="InterPro" id="IPR028908">
    <property type="entry name" value="Tox-PL_dom"/>
</dbReference>
<feature type="compositionally biased region" description="Gly residues" evidence="1">
    <location>
        <begin position="592"/>
        <end position="627"/>
    </location>
</feature>
<dbReference type="InterPro" id="IPR025331">
    <property type="entry name" value="TNT"/>
</dbReference>
<dbReference type="EMBL" id="FMYG01000003">
    <property type="protein sequence ID" value="SDC02879.1"/>
    <property type="molecule type" value="Genomic_DNA"/>
</dbReference>
<dbReference type="Pfam" id="PF14021">
    <property type="entry name" value="TNT"/>
    <property type="match status" value="1"/>
</dbReference>
<dbReference type="STRING" id="993073.AS029_05880"/>
<evidence type="ECO:0000313" key="4">
    <source>
        <dbReference type="EMBL" id="SDC02879.1"/>
    </source>
</evidence>
<feature type="compositionally biased region" description="Basic and acidic residues" evidence="1">
    <location>
        <begin position="651"/>
        <end position="673"/>
    </location>
</feature>
<evidence type="ECO:0000256" key="1">
    <source>
        <dbReference type="SAM" id="MobiDB-lite"/>
    </source>
</evidence>
<organism evidence="4 5">
    <name type="scientific">Microbacterium enclense</name>
    <dbReference type="NCBI Taxonomy" id="993073"/>
    <lineage>
        <taxon>Bacteria</taxon>
        <taxon>Bacillati</taxon>
        <taxon>Actinomycetota</taxon>
        <taxon>Actinomycetes</taxon>
        <taxon>Micrococcales</taxon>
        <taxon>Microbacteriaceae</taxon>
        <taxon>Microbacterium</taxon>
    </lineage>
</organism>
<name>A0A1G6I8L1_9MICO</name>
<protein>
    <submittedName>
        <fullName evidence="4">Papain fold toxin 1, glutamine deamidase</fullName>
    </submittedName>
</protein>
<dbReference type="GO" id="GO:0050135">
    <property type="term" value="F:NADP+ nucleosidase activity"/>
    <property type="evidence" value="ECO:0007669"/>
    <property type="project" value="InterPro"/>
</dbReference>
<feature type="domain" description="TNT" evidence="2">
    <location>
        <begin position="776"/>
        <end position="860"/>
    </location>
</feature>
<evidence type="ECO:0000259" key="3">
    <source>
        <dbReference type="Pfam" id="PF15644"/>
    </source>
</evidence>
<dbReference type="Proteomes" id="UP000183203">
    <property type="component" value="Unassembled WGS sequence"/>
</dbReference>
<accession>A0A1G6I8L1</accession>
<dbReference type="Pfam" id="PF15644">
    <property type="entry name" value="Gln_amidase"/>
    <property type="match status" value="1"/>
</dbReference>
<evidence type="ECO:0000313" key="5">
    <source>
        <dbReference type="Proteomes" id="UP000183203"/>
    </source>
</evidence>
<feature type="region of interest" description="Disordered" evidence="1">
    <location>
        <begin position="552"/>
        <end position="700"/>
    </location>
</feature>
<reference evidence="4 5" key="1">
    <citation type="submission" date="2016-09" db="EMBL/GenBank/DDBJ databases">
        <authorList>
            <person name="Capua I."/>
            <person name="De Benedictis P."/>
            <person name="Joannis T."/>
            <person name="Lombin L.H."/>
            <person name="Cattoli G."/>
        </authorList>
    </citation>
    <scope>NUCLEOTIDE SEQUENCE [LARGE SCALE GENOMIC DNA]</scope>
    <source>
        <strain evidence="4 5">NIO-1002</strain>
    </source>
</reference>
<feature type="compositionally biased region" description="Low complexity" evidence="1">
    <location>
        <begin position="628"/>
        <end position="637"/>
    </location>
</feature>
<dbReference type="AlphaFoldDB" id="A0A1G6I8L1"/>
<proteinExistence type="predicted"/>
<dbReference type="OrthoDB" id="3259283at2"/>
<dbReference type="RefSeq" id="WP_058231679.1">
    <property type="nucleotide sequence ID" value="NZ_FMYG01000003.1"/>
</dbReference>
<sequence length="1059" mass="109840">MPSPIDYEKIPGADIQPDAIEENALTIGTISGQVSEHGSNVNLKWQGMAGVYEAPESPTLLGLMAPVSSQATQVGDNLSEVSAALVAFAADVRPIKAELDSLRIEAKAFVDSIQGGVQVREINPAWTAAQSPYGGATAMPTYQGSWGGSTTSAPAEPDKYRTVTKEWHESQEHVDRNNELLAAVNAQQVKLWEAERACANRIRALYGAAPLHAAESENDSLGYGIAEIPEGTEMPWGAEVERTEGCGEATAKFVFKDFLWEGIVVGGIWGTVTGLGTLVLGYNPETGEFFSGDAYGAAWGNLGLLAVAGLANSPVLAPIFQSDSLMQSMGGDGFLPQEVRDFKAKADEAALNTGKALIAWDKWQDDPGTALGESVFNIGTALIPVGGAAVAGVKTASTAASVVSKMAKVVDFVDPAALAMNGAMRLGGAGLHSLDGLIGRLGSDATDGFHLNTPDMPFVADDASSALNALDNAGVDMGTVTARIDDGVPVYEFPPTAEIPSGRIEMPAGSFDGVRSGDVPVRSDVPVRAEGGADATVPAPVREPELVTASGVRGEAGPGAVNSIVEDAPARTETSGAGESTVVREPSTENTGGTGHAGGDGSTRGGNGGSGDGNSGSDIGNGAGGDVADGARGAHGADTPRDGDANGAGTERPDSDSPAGHGDEPTLPLREDGSVEGPAHRGNPVDPQYGEPRADHGTLADEYAPPATVPDRYADLVTDPDAPYGRGQDGHAFSRSEWEERYIGPDNRPIYPGNNGAVDGSRHTFTDMASFRAVHGDTLDRMGGHGGDFLSPEGVPFEHRALPGSNLLQPYHVFRLADELPDGVRIEVSDVAPAFGQPGGGVQLQFVSDAKVFTVDELLHEVLFPTSPNSAVGLDAGAWRISDLQSPLPDAPAVSALHAESLPIDVQRSVIRHEYPGALGINATRFDGTLSGALSPEVAKLGWTENCTRCVVAFDRLMDGAATSAMPSPGPRPVSDIPAALGIPENFAWQSSYGDVATTMSALPEGSRGVVFIARDNGGGHVFNVIHDKNGVVFIDTQTGLFARLEQDVKIALIITKRG</sequence>
<evidence type="ECO:0000259" key="2">
    <source>
        <dbReference type="Pfam" id="PF14021"/>
    </source>
</evidence>
<feature type="domain" description="Tox-PL" evidence="3">
    <location>
        <begin position="946"/>
        <end position="1040"/>
    </location>
</feature>
<gene>
    <name evidence="4" type="ORF">SAMN05216418_1432</name>
</gene>